<protein>
    <submittedName>
        <fullName evidence="3">Sulfatase-like hydrolase/transferase</fullName>
    </submittedName>
</protein>
<dbReference type="Gene3D" id="3.40.720.10">
    <property type="entry name" value="Alkaline Phosphatase, subunit A"/>
    <property type="match status" value="1"/>
</dbReference>
<comment type="caution">
    <text evidence="3">The sequence shown here is derived from an EMBL/GenBank/DDBJ whole genome shotgun (WGS) entry which is preliminary data.</text>
</comment>
<reference evidence="3 4" key="1">
    <citation type="journal article" date="2019" name="Nat. Med.">
        <title>A library of human gut bacterial isolates paired with longitudinal multiomics data enables mechanistic microbiome research.</title>
        <authorList>
            <person name="Poyet M."/>
            <person name="Groussin M."/>
            <person name="Gibbons S.M."/>
            <person name="Avila-Pacheco J."/>
            <person name="Jiang X."/>
            <person name="Kearney S.M."/>
            <person name="Perrotta A.R."/>
            <person name="Berdy B."/>
            <person name="Zhao S."/>
            <person name="Lieberman T.D."/>
            <person name="Swanson P.K."/>
            <person name="Smith M."/>
            <person name="Roesemann S."/>
            <person name="Alexander J.E."/>
            <person name="Rich S.A."/>
            <person name="Livny J."/>
            <person name="Vlamakis H."/>
            <person name="Clish C."/>
            <person name="Bullock K."/>
            <person name="Deik A."/>
            <person name="Scott J."/>
            <person name="Pierce K.A."/>
            <person name="Xavier R.J."/>
            <person name="Alm E.J."/>
        </authorList>
    </citation>
    <scope>NUCLEOTIDE SEQUENCE [LARGE SCALE GENOMIC DNA]</scope>
    <source>
        <strain evidence="3 4">BIOML-A7</strain>
    </source>
</reference>
<proteinExistence type="predicted"/>
<gene>
    <name evidence="3" type="ORF">GMD52_09065</name>
</gene>
<organism evidence="3 4">
    <name type="scientific">Ruthenibacterium lactatiformans</name>
    <dbReference type="NCBI Taxonomy" id="1550024"/>
    <lineage>
        <taxon>Bacteria</taxon>
        <taxon>Bacillati</taxon>
        <taxon>Bacillota</taxon>
        <taxon>Clostridia</taxon>
        <taxon>Eubacteriales</taxon>
        <taxon>Oscillospiraceae</taxon>
        <taxon>Ruthenibacterium</taxon>
    </lineage>
</organism>
<evidence type="ECO:0000256" key="1">
    <source>
        <dbReference type="SAM" id="MobiDB-lite"/>
    </source>
</evidence>
<keyword evidence="3" id="KW-0808">Transferase</keyword>
<dbReference type="SUPFAM" id="SSF53649">
    <property type="entry name" value="Alkaline phosphatase-like"/>
    <property type="match status" value="1"/>
</dbReference>
<dbReference type="GO" id="GO:0015024">
    <property type="term" value="F:glucuronate-2-sulfatase activity"/>
    <property type="evidence" value="ECO:0007669"/>
    <property type="project" value="TreeGrafter"/>
</dbReference>
<dbReference type="InterPro" id="IPR017850">
    <property type="entry name" value="Alkaline_phosphatase_core_sf"/>
</dbReference>
<dbReference type="InterPro" id="IPR051849">
    <property type="entry name" value="GAG-degrading_sulfatase"/>
</dbReference>
<dbReference type="Proteomes" id="UP000449193">
    <property type="component" value="Unassembled WGS sequence"/>
</dbReference>
<evidence type="ECO:0000313" key="4">
    <source>
        <dbReference type="Proteomes" id="UP000449193"/>
    </source>
</evidence>
<dbReference type="CDD" id="cd16037">
    <property type="entry name" value="sulfatase_like"/>
    <property type="match status" value="1"/>
</dbReference>
<sequence>MKRSGCMRPDILLFMSDQHAPQFMAGAEMEVDTPNLDALRREGTSFSEAYTACPLCVPARMAMLSGMRAARTGIFTNNDALPDTLPTFLHHLAAAGYETVLVGRMHFIGPDQRHGFTRRTAPDFTNSGWVRPPWLVEDFGVHTQTMGYKWCTHVVGGGQSPVLCYDEMVTRAAEEYLARPHEKPQFILVGTYGPHFPYVAPPELFYKYLKTARLPATFGTRDDFMNPVLCALQEPDIRPEVGLACQAAYKGMVEHTDGLVGRVRRAFSAFVGGRGTPHLFGYLSDHGDTIGEHGVFGKKTFFEKSVKIPLLLAGTGVAAGRRWDEPVSILDVGPTVCAWAGAETPERADGQSLASILRGEDGPRGRAVLSESMDKGPDGRWTYGCMARRGTYKFITYHGYESQDMLFDVAADPLEQNNLAAARPGMCEEFRWLLRQATDPAAAEALQAQHTKRARVLAAFEKQTGYDDRERYRDYPEEAKRPPEVCVTSLVGGPGKEQSSVYHGLPLRPQEGKA</sequence>
<feature type="region of interest" description="Disordered" evidence="1">
    <location>
        <begin position="468"/>
        <end position="514"/>
    </location>
</feature>
<feature type="domain" description="Sulfatase N-terminal" evidence="2">
    <location>
        <begin position="10"/>
        <end position="342"/>
    </location>
</feature>
<dbReference type="PANTHER" id="PTHR46615">
    <property type="entry name" value="ARYLSULFATASE K"/>
    <property type="match status" value="1"/>
</dbReference>
<feature type="compositionally biased region" description="Basic and acidic residues" evidence="1">
    <location>
        <begin position="468"/>
        <end position="483"/>
    </location>
</feature>
<accession>A0A6I3Q734</accession>
<dbReference type="GO" id="GO:0016740">
    <property type="term" value="F:transferase activity"/>
    <property type="evidence" value="ECO:0007669"/>
    <property type="project" value="UniProtKB-KW"/>
</dbReference>
<keyword evidence="3" id="KW-0378">Hydrolase</keyword>
<dbReference type="InterPro" id="IPR000917">
    <property type="entry name" value="Sulfatase_N"/>
</dbReference>
<dbReference type="GO" id="GO:0004065">
    <property type="term" value="F:arylsulfatase activity"/>
    <property type="evidence" value="ECO:0007669"/>
    <property type="project" value="TreeGrafter"/>
</dbReference>
<dbReference type="PANTHER" id="PTHR46615:SF1">
    <property type="entry name" value="ARYLSULFATASE K"/>
    <property type="match status" value="1"/>
</dbReference>
<name>A0A6I3Q734_9FIRM</name>
<dbReference type="Pfam" id="PF00884">
    <property type="entry name" value="Sulfatase"/>
    <property type="match status" value="1"/>
</dbReference>
<dbReference type="AlphaFoldDB" id="A0A6I3Q734"/>
<evidence type="ECO:0000259" key="2">
    <source>
        <dbReference type="Pfam" id="PF00884"/>
    </source>
</evidence>
<dbReference type="EMBL" id="WMZR01000010">
    <property type="protein sequence ID" value="MTS51688.1"/>
    <property type="molecule type" value="Genomic_DNA"/>
</dbReference>
<evidence type="ECO:0000313" key="3">
    <source>
        <dbReference type="EMBL" id="MTS51688.1"/>
    </source>
</evidence>